<proteinExistence type="predicted"/>
<sequence length="66" mass="7282">MPFVRASSRIAFAISWVVFAITVVLAWRKVLALPNGDITRLFIATVAGAFGLALLGAWLQDHERQQ</sequence>
<feature type="transmembrane region" description="Helical" evidence="1">
    <location>
        <begin position="42"/>
        <end position="59"/>
    </location>
</feature>
<dbReference type="AlphaFoldDB" id="A0A6J7FUE1"/>
<reference evidence="2" key="1">
    <citation type="submission" date="2020-05" db="EMBL/GenBank/DDBJ databases">
        <authorList>
            <person name="Chiriac C."/>
            <person name="Salcher M."/>
            <person name="Ghai R."/>
            <person name="Kavagutti S V."/>
        </authorList>
    </citation>
    <scope>NUCLEOTIDE SEQUENCE</scope>
</reference>
<evidence type="ECO:0000256" key="1">
    <source>
        <dbReference type="SAM" id="Phobius"/>
    </source>
</evidence>
<gene>
    <name evidence="2" type="ORF">UFOPK3609_00039</name>
</gene>
<dbReference type="EMBL" id="CAFBMQ010000001">
    <property type="protein sequence ID" value="CAB4896380.1"/>
    <property type="molecule type" value="Genomic_DNA"/>
</dbReference>
<keyword evidence="1" id="KW-1133">Transmembrane helix</keyword>
<protein>
    <submittedName>
        <fullName evidence="2">Unannotated protein</fullName>
    </submittedName>
</protein>
<keyword evidence="1" id="KW-0472">Membrane</keyword>
<evidence type="ECO:0000313" key="2">
    <source>
        <dbReference type="EMBL" id="CAB4896380.1"/>
    </source>
</evidence>
<organism evidence="2">
    <name type="scientific">freshwater metagenome</name>
    <dbReference type="NCBI Taxonomy" id="449393"/>
    <lineage>
        <taxon>unclassified sequences</taxon>
        <taxon>metagenomes</taxon>
        <taxon>ecological metagenomes</taxon>
    </lineage>
</organism>
<keyword evidence="1" id="KW-0812">Transmembrane</keyword>
<name>A0A6J7FUE1_9ZZZZ</name>
<accession>A0A6J7FUE1</accession>